<evidence type="ECO:0000313" key="5">
    <source>
        <dbReference type="EMBL" id="GIZ44243.1"/>
    </source>
</evidence>
<organism evidence="5 6">
    <name type="scientific">Cercospora kikuchii</name>
    <dbReference type="NCBI Taxonomy" id="84275"/>
    <lineage>
        <taxon>Eukaryota</taxon>
        <taxon>Fungi</taxon>
        <taxon>Dikarya</taxon>
        <taxon>Ascomycota</taxon>
        <taxon>Pezizomycotina</taxon>
        <taxon>Dothideomycetes</taxon>
        <taxon>Dothideomycetidae</taxon>
        <taxon>Mycosphaerellales</taxon>
        <taxon>Mycosphaerellaceae</taxon>
        <taxon>Cercospora</taxon>
    </lineage>
</organism>
<evidence type="ECO:0000313" key="6">
    <source>
        <dbReference type="Proteomes" id="UP000825890"/>
    </source>
</evidence>
<dbReference type="GeneID" id="68293022"/>
<evidence type="ECO:0000256" key="2">
    <source>
        <dbReference type="ARBA" id="ARBA00022490"/>
    </source>
</evidence>
<dbReference type="InterPro" id="IPR029021">
    <property type="entry name" value="Prot-tyrosine_phosphatase-like"/>
</dbReference>
<dbReference type="GO" id="GO:0005737">
    <property type="term" value="C:cytoplasm"/>
    <property type="evidence" value="ECO:0007669"/>
    <property type="project" value="UniProtKB-SubCell"/>
</dbReference>
<feature type="region of interest" description="Disordered" evidence="4">
    <location>
        <begin position="14"/>
        <end position="80"/>
    </location>
</feature>
<keyword evidence="2" id="KW-0963">Cytoplasm</keyword>
<dbReference type="EMBL" id="BOLY01000004">
    <property type="protein sequence ID" value="GIZ44243.1"/>
    <property type="molecule type" value="Genomic_DNA"/>
</dbReference>
<feature type="compositionally biased region" description="Low complexity" evidence="4">
    <location>
        <begin position="284"/>
        <end position="297"/>
    </location>
</feature>
<dbReference type="AlphaFoldDB" id="A0A9P3CK54"/>
<evidence type="ECO:0000256" key="4">
    <source>
        <dbReference type="SAM" id="MobiDB-lite"/>
    </source>
</evidence>
<protein>
    <recommendedName>
        <fullName evidence="7">Tyrosine phosphatase</fullName>
    </recommendedName>
</protein>
<keyword evidence="3" id="KW-0378">Hydrolase</keyword>
<dbReference type="InterPro" id="IPR004861">
    <property type="entry name" value="Siw14-like"/>
</dbReference>
<gene>
    <name evidence="5" type="ORF">CKM354_000744700</name>
</gene>
<evidence type="ECO:0008006" key="7">
    <source>
        <dbReference type="Google" id="ProtNLM"/>
    </source>
</evidence>
<proteinExistence type="predicted"/>
<evidence type="ECO:0000256" key="3">
    <source>
        <dbReference type="ARBA" id="ARBA00022801"/>
    </source>
</evidence>
<dbReference type="SUPFAM" id="SSF52799">
    <property type="entry name" value="(Phosphotyrosine protein) phosphatases II"/>
    <property type="match status" value="1"/>
</dbReference>
<dbReference type="Proteomes" id="UP000825890">
    <property type="component" value="Unassembled WGS sequence"/>
</dbReference>
<dbReference type="RefSeq" id="XP_044658730.1">
    <property type="nucleotide sequence ID" value="XM_044802795.1"/>
</dbReference>
<sequence length="390" mass="42758">MPYLRDSFLSAVDPAATVSSSDKSTKHDSSKMSVTKEKSSAMCQANGEVEGTGNAWDGVPATSSQPPTPPESRSPTPRVTLMPCPVRLLPLVPAPNYGTVVDNTMYRSAFPQARNIEFMETLKLKSILTLVTKTESCKHYDQFVWQHGINRKILDVEPNKEGKVKTNFDTLCDAVLFALNPMHHPVYIHCNQGRHRTGCVVACIRKIQQWPMDEILLEYRTYADPKPRDGDIELIKSFDPELVHHYGRRHGLLKGFKRDSRERVDSFNSVYELASSLPSHNTASICSSDSSETSASSDKSDGPLLMASRYLSSEKMVQAGGDEQELSSSFQLNSSDRSSGIVVPGLDGDDDLADTLLIASGESGRCSDTEDVNIVATSATTPPIAIRGRS</sequence>
<comment type="caution">
    <text evidence="5">The sequence shown here is derived from an EMBL/GenBank/DDBJ whole genome shotgun (WGS) entry which is preliminary data.</text>
</comment>
<dbReference type="FunFam" id="3.90.190.10:FF:000035">
    <property type="entry name" value="Tyrosine phosphatase, putative"/>
    <property type="match status" value="1"/>
</dbReference>
<accession>A0A9P3CK54</accession>
<dbReference type="OrthoDB" id="6375174at2759"/>
<comment type="subcellular location">
    <subcellularLocation>
        <location evidence="1">Cytoplasm</location>
    </subcellularLocation>
</comment>
<dbReference type="PROSITE" id="PS00383">
    <property type="entry name" value="TYR_PHOSPHATASE_1"/>
    <property type="match status" value="1"/>
</dbReference>
<dbReference type="Pfam" id="PF03162">
    <property type="entry name" value="Y_phosphatase2"/>
    <property type="match status" value="1"/>
</dbReference>
<evidence type="ECO:0000256" key="1">
    <source>
        <dbReference type="ARBA" id="ARBA00004496"/>
    </source>
</evidence>
<keyword evidence="6" id="KW-1185">Reference proteome</keyword>
<dbReference type="Gene3D" id="3.90.190.10">
    <property type="entry name" value="Protein tyrosine phosphatase superfamily"/>
    <property type="match status" value="1"/>
</dbReference>
<name>A0A9P3CK54_9PEZI</name>
<dbReference type="PANTHER" id="PTHR31126:SF48">
    <property type="entry name" value="INOSITOL PHOSPHATASE SIW14"/>
    <property type="match status" value="1"/>
</dbReference>
<feature type="compositionally biased region" description="Basic and acidic residues" evidence="4">
    <location>
        <begin position="23"/>
        <end position="39"/>
    </location>
</feature>
<dbReference type="PANTHER" id="PTHR31126">
    <property type="entry name" value="TYROSINE-PROTEIN PHOSPHATASE"/>
    <property type="match status" value="1"/>
</dbReference>
<dbReference type="InterPro" id="IPR016130">
    <property type="entry name" value="Tyr_Pase_AS"/>
</dbReference>
<dbReference type="GO" id="GO:0016791">
    <property type="term" value="F:phosphatase activity"/>
    <property type="evidence" value="ECO:0007669"/>
    <property type="project" value="TreeGrafter"/>
</dbReference>
<feature type="region of interest" description="Disordered" evidence="4">
    <location>
        <begin position="280"/>
        <end position="302"/>
    </location>
</feature>
<dbReference type="GO" id="GO:0052840">
    <property type="term" value="F:inositol diphosphate tetrakisphosphate diphosphatase activity"/>
    <property type="evidence" value="ECO:0007669"/>
    <property type="project" value="TreeGrafter"/>
</dbReference>
<reference evidence="5 6" key="1">
    <citation type="submission" date="2021-01" db="EMBL/GenBank/DDBJ databases">
        <title>Cercospora kikuchii MAFF 305040 whole genome shotgun sequence.</title>
        <authorList>
            <person name="Kashiwa T."/>
            <person name="Suzuki T."/>
        </authorList>
    </citation>
    <scope>NUCLEOTIDE SEQUENCE [LARGE SCALE GENOMIC DNA]</scope>
    <source>
        <strain evidence="5 6">MAFF 305040</strain>
    </source>
</reference>